<evidence type="ECO:0000313" key="2">
    <source>
        <dbReference type="Proteomes" id="UP000054279"/>
    </source>
</evidence>
<dbReference type="AlphaFoldDB" id="A0A0C9UHD0"/>
<reference evidence="1 2" key="1">
    <citation type="submission" date="2014-06" db="EMBL/GenBank/DDBJ databases">
        <title>Evolutionary Origins and Diversification of the Mycorrhizal Mutualists.</title>
        <authorList>
            <consortium name="DOE Joint Genome Institute"/>
            <consortium name="Mycorrhizal Genomics Consortium"/>
            <person name="Kohler A."/>
            <person name="Kuo A."/>
            <person name="Nagy L.G."/>
            <person name="Floudas D."/>
            <person name="Copeland A."/>
            <person name="Barry K.W."/>
            <person name="Cichocki N."/>
            <person name="Veneault-Fourrey C."/>
            <person name="LaButti K."/>
            <person name="Lindquist E.A."/>
            <person name="Lipzen A."/>
            <person name="Lundell T."/>
            <person name="Morin E."/>
            <person name="Murat C."/>
            <person name="Riley R."/>
            <person name="Ohm R."/>
            <person name="Sun H."/>
            <person name="Tunlid A."/>
            <person name="Henrissat B."/>
            <person name="Grigoriev I.V."/>
            <person name="Hibbett D.S."/>
            <person name="Martin F."/>
        </authorList>
    </citation>
    <scope>NUCLEOTIDE SEQUENCE [LARGE SCALE GENOMIC DNA]</scope>
    <source>
        <strain evidence="1 2">SS14</strain>
    </source>
</reference>
<evidence type="ECO:0000313" key="1">
    <source>
        <dbReference type="EMBL" id="KIJ42418.1"/>
    </source>
</evidence>
<protein>
    <submittedName>
        <fullName evidence="1">Uncharacterized protein</fullName>
    </submittedName>
</protein>
<dbReference type="HOGENOM" id="CLU_2172704_0_0_1"/>
<gene>
    <name evidence="1" type="ORF">M422DRAFT_68036</name>
</gene>
<dbReference type="OrthoDB" id="3218112at2759"/>
<dbReference type="Proteomes" id="UP000054279">
    <property type="component" value="Unassembled WGS sequence"/>
</dbReference>
<proteinExistence type="predicted"/>
<organism evidence="1 2">
    <name type="scientific">Sphaerobolus stellatus (strain SS14)</name>
    <dbReference type="NCBI Taxonomy" id="990650"/>
    <lineage>
        <taxon>Eukaryota</taxon>
        <taxon>Fungi</taxon>
        <taxon>Dikarya</taxon>
        <taxon>Basidiomycota</taxon>
        <taxon>Agaricomycotina</taxon>
        <taxon>Agaricomycetes</taxon>
        <taxon>Phallomycetidae</taxon>
        <taxon>Geastrales</taxon>
        <taxon>Sphaerobolaceae</taxon>
        <taxon>Sphaerobolus</taxon>
    </lineage>
</organism>
<sequence>METFDDVPLVRIQDEMDELKEFLSSVYDSRKLHMEKGHYPKLSIMRNVLLLTDTYQVDHLWESIITVLEDEWPTSLQDWDIRESAFTILQAEKIEFMWEKGYMDGDLPAA</sequence>
<dbReference type="EMBL" id="KN837130">
    <property type="protein sequence ID" value="KIJ42418.1"/>
    <property type="molecule type" value="Genomic_DNA"/>
</dbReference>
<accession>A0A0C9UHD0</accession>
<keyword evidence="2" id="KW-1185">Reference proteome</keyword>
<name>A0A0C9UHD0_SPHS4</name>